<feature type="transmembrane region" description="Helical" evidence="6">
    <location>
        <begin position="344"/>
        <end position="363"/>
    </location>
</feature>
<organism evidence="8 9">
    <name type="scientific">Shigella flexneri</name>
    <dbReference type="NCBI Taxonomy" id="623"/>
    <lineage>
        <taxon>Bacteria</taxon>
        <taxon>Pseudomonadati</taxon>
        <taxon>Pseudomonadota</taxon>
        <taxon>Gammaproteobacteria</taxon>
        <taxon>Enterobacterales</taxon>
        <taxon>Enterobacteriaceae</taxon>
        <taxon>Shigella</taxon>
    </lineage>
</organism>
<dbReference type="GO" id="GO:0012505">
    <property type="term" value="C:endomembrane system"/>
    <property type="evidence" value="ECO:0007669"/>
    <property type="project" value="UniProtKB-SubCell"/>
</dbReference>
<dbReference type="Pfam" id="PF07690">
    <property type="entry name" value="MFS_1"/>
    <property type="match status" value="1"/>
</dbReference>
<evidence type="ECO:0000256" key="3">
    <source>
        <dbReference type="ARBA" id="ARBA00022692"/>
    </source>
</evidence>
<keyword evidence="9" id="KW-1185">Reference proteome</keyword>
<accession>A0A0H2USG5</accession>
<feature type="transmembrane region" description="Helical" evidence="6">
    <location>
        <begin position="204"/>
        <end position="221"/>
    </location>
</feature>
<dbReference type="PANTHER" id="PTHR43826">
    <property type="entry name" value="GLUCOSE-6-PHOSPHATE EXCHANGER SLC37A4"/>
    <property type="match status" value="1"/>
</dbReference>
<dbReference type="GO" id="GO:0035435">
    <property type="term" value="P:phosphate ion transmembrane transport"/>
    <property type="evidence" value="ECO:0007669"/>
    <property type="project" value="TreeGrafter"/>
</dbReference>
<sequence length="467" mass="51551">MRQLVISITEGLNMSLFTEPKEIERLPSEEIERLYPVLRYRVFISIFLGYMGYYFVRNTTSVLSGVLHMSATEIGIISCAGFLSYGISKFVSGLISDRSNSKVFLSLGLFLSGLVNFLIGYIPGIITSVTLFSTMYLLNGWIQGMGYPPGAKTLVFWYEHRERITWATLWNLSHNVGGALAPVLIGFSFGFFGDSALDHARAAFIFPGVLCMAMSVLIYFIQVDRPVSVGLPPIEEWKGNVVSHPAKGREQGPRLSIPDIIRKHIIRNNKLIYCCIYGSFVYILRYGIVSWAPKFLSDSLDVGGKDMGKLASMGGGSVFEIGGVAGMLLAGYLSVRLFRNSKPLTNTLFLALTIILLIAYWYVPSGNEYLWLNYTILILLGLAVYGPVMFIGLYSMELVPKEAAGAASGLSGTFSYIFGSIVATLGMGLVVDYLGWGATFIVLILSAVFAIIFTLMSRERSLEFEKE</sequence>
<dbReference type="SUPFAM" id="SSF103473">
    <property type="entry name" value="MFS general substrate transporter"/>
    <property type="match status" value="1"/>
</dbReference>
<dbReference type="InterPro" id="IPR011701">
    <property type="entry name" value="MFS"/>
</dbReference>
<evidence type="ECO:0000256" key="2">
    <source>
        <dbReference type="ARBA" id="ARBA00022475"/>
    </source>
</evidence>
<dbReference type="HOGENOM" id="CLU_001265_31_0_6"/>
<evidence type="ECO:0000256" key="4">
    <source>
        <dbReference type="ARBA" id="ARBA00022989"/>
    </source>
</evidence>
<reference evidence="8 9" key="1">
    <citation type="journal article" date="2002" name="Nucleic Acids Res.">
        <title>Genome sequence of Shigella flexneri 2a: insights into pathogenicity through comparison with genomes of Escherichia coli K12 and O157.</title>
        <authorList>
            <person name="Jin Q."/>
            <person name="Yuan Z."/>
            <person name="Xu J."/>
            <person name="Wang Y."/>
            <person name="Shen Y."/>
            <person name="Lu W."/>
            <person name="Wang J."/>
            <person name="Liu H."/>
            <person name="Yang J."/>
            <person name="Yang F."/>
            <person name="Zhang X."/>
            <person name="Zhang J."/>
            <person name="Yang G."/>
            <person name="Wu H."/>
            <person name="Qu D."/>
            <person name="Dong J."/>
            <person name="Sun L."/>
            <person name="Xue Y."/>
            <person name="Zhao A."/>
            <person name="Gao Y."/>
            <person name="Zhu J."/>
            <person name="Kan B."/>
            <person name="Ding K."/>
            <person name="Chen S."/>
            <person name="Cheng H."/>
            <person name="Yao Z."/>
            <person name="He B."/>
            <person name="Chen R."/>
            <person name="Ma D."/>
            <person name="Qiang B."/>
            <person name="Wen Y."/>
            <person name="Hou Y."/>
            <person name="Yu J."/>
        </authorList>
    </citation>
    <scope>NUCLEOTIDE SEQUENCE [LARGE SCALE GENOMIC DNA]</scope>
    <source>
        <strain evidence="9">301 / Serotype 2a</strain>
    </source>
</reference>
<feature type="transmembrane region" description="Helical" evidence="6">
    <location>
        <begin position="103"/>
        <end position="126"/>
    </location>
</feature>
<dbReference type="InterPro" id="IPR051337">
    <property type="entry name" value="OPA_Antiporter"/>
</dbReference>
<dbReference type="AlphaFoldDB" id="A0A0H2USG5"/>
<dbReference type="RefSeq" id="NP_858215.1">
    <property type="nucleotide sequence ID" value="NC_004851.1"/>
</dbReference>
<protein>
    <submittedName>
        <fullName evidence="8">Invasion plasmid gene product</fullName>
    </submittedName>
</protein>
<evidence type="ECO:0000259" key="7">
    <source>
        <dbReference type="PROSITE" id="PS50850"/>
    </source>
</evidence>
<evidence type="ECO:0000313" key="9">
    <source>
        <dbReference type="Proteomes" id="UP000001006"/>
    </source>
</evidence>
<feature type="transmembrane region" description="Helical" evidence="6">
    <location>
        <begin position="38"/>
        <end position="56"/>
    </location>
</feature>
<dbReference type="InterPro" id="IPR036259">
    <property type="entry name" value="MFS_trans_sf"/>
</dbReference>
<keyword evidence="5 6" id="KW-0472">Membrane</keyword>
<feature type="transmembrane region" description="Helical" evidence="6">
    <location>
        <begin position="433"/>
        <end position="456"/>
    </location>
</feature>
<keyword evidence="2" id="KW-1003">Cell membrane</keyword>
<keyword evidence="3 6" id="KW-0812">Transmembrane</keyword>
<feature type="transmembrane region" description="Helical" evidence="6">
    <location>
        <begin position="271"/>
        <end position="292"/>
    </location>
</feature>
<dbReference type="KEGG" id="sfl:CP0082"/>
<dbReference type="PATRIC" id="fig|198214.7.peg.5330"/>
<comment type="subcellular location">
    <subcellularLocation>
        <location evidence="1">Endomembrane system</location>
        <topology evidence="1">Multi-pass membrane protein</topology>
    </subcellularLocation>
</comment>
<dbReference type="PIRSF" id="PIRSF002808">
    <property type="entry name" value="Hexose_phosphate_transp"/>
    <property type="match status" value="1"/>
</dbReference>
<dbReference type="Gene3D" id="1.20.1250.20">
    <property type="entry name" value="MFS general substrate transporter like domains"/>
    <property type="match status" value="2"/>
</dbReference>
<name>A0A0H2USG5_SHIFL</name>
<dbReference type="InterPro" id="IPR000849">
    <property type="entry name" value="Sugar_P_transporter"/>
</dbReference>
<keyword evidence="8" id="KW-0614">Plasmid</keyword>
<geneLocation type="plasmid" evidence="8 9">
    <name>pCP301</name>
</geneLocation>
<feature type="transmembrane region" description="Helical" evidence="6">
    <location>
        <begin position="312"/>
        <end position="332"/>
    </location>
</feature>
<evidence type="ECO:0000256" key="1">
    <source>
        <dbReference type="ARBA" id="ARBA00004127"/>
    </source>
</evidence>
<dbReference type="EMBL" id="AF386526">
    <property type="protein sequence ID" value="AAL72408.1"/>
    <property type="molecule type" value="Genomic_DNA"/>
</dbReference>
<feature type="domain" description="Major facilitator superfamily (MFS) profile" evidence="7">
    <location>
        <begin position="38"/>
        <end position="462"/>
    </location>
</feature>
<dbReference type="PANTHER" id="PTHR43826:SF3">
    <property type="entry name" value="GLUCOSE-6-PHOSPHATE EXCHANGER SLC37A4"/>
    <property type="match status" value="1"/>
</dbReference>
<gene>
    <name evidence="8" type="primary">ipgH</name>
    <name evidence="8" type="ORF">SF_p0082</name>
</gene>
<feature type="transmembrane region" description="Helical" evidence="6">
    <location>
        <begin position="369"/>
        <end position="394"/>
    </location>
</feature>
<dbReference type="InterPro" id="IPR020846">
    <property type="entry name" value="MFS_dom"/>
</dbReference>
<feature type="transmembrane region" description="Helical" evidence="6">
    <location>
        <begin position="406"/>
        <end position="427"/>
    </location>
</feature>
<evidence type="ECO:0000256" key="6">
    <source>
        <dbReference type="SAM" id="Phobius"/>
    </source>
</evidence>
<proteinExistence type="predicted"/>
<keyword evidence="4 6" id="KW-1133">Transmembrane helix</keyword>
<feature type="transmembrane region" description="Helical" evidence="6">
    <location>
        <begin position="169"/>
        <end position="192"/>
    </location>
</feature>
<evidence type="ECO:0000256" key="5">
    <source>
        <dbReference type="ARBA" id="ARBA00023136"/>
    </source>
</evidence>
<dbReference type="Proteomes" id="UP000001006">
    <property type="component" value="Plasmid pCP301"/>
</dbReference>
<dbReference type="GO" id="GO:0005886">
    <property type="term" value="C:plasma membrane"/>
    <property type="evidence" value="ECO:0007669"/>
    <property type="project" value="TreeGrafter"/>
</dbReference>
<dbReference type="CDD" id="cd17345">
    <property type="entry name" value="MFS_GlpT"/>
    <property type="match status" value="1"/>
</dbReference>
<evidence type="ECO:0000313" key="8">
    <source>
        <dbReference type="EMBL" id="AAL72408.1"/>
    </source>
</evidence>
<dbReference type="PROSITE" id="PS50850">
    <property type="entry name" value="MFS"/>
    <property type="match status" value="1"/>
</dbReference>
<dbReference type="PaxDb" id="198214-CP0082"/>
<dbReference type="GeneID" id="1238111"/>
<dbReference type="GO" id="GO:0061513">
    <property type="term" value="F:glucose 6-phosphate:phosphate antiporter activity"/>
    <property type="evidence" value="ECO:0007669"/>
    <property type="project" value="TreeGrafter"/>
</dbReference>
<feature type="transmembrane region" description="Helical" evidence="6">
    <location>
        <begin position="138"/>
        <end position="157"/>
    </location>
</feature>